<sequence>MVPLLLALAGAGVGASKQASAANATWWWRAALGAPAVAPDFGVIEAHVCAMEAACVPPCVWSGRAADAHWRPHSRLTLLVDAWPYFPCVGGGRGGEVVGWSAPGYAPLGAKRFDGLGHAAEDVIKEYIRAMRSAMSGGGGVARRGAHLFGENVSRTGAYLRDVRGIADGYAPSLYCHARDSVVWSEAFLATLKPYERLKLHTRRVDKKLIPFYVDRFPTGAALFRDHFECFLVPDLDEWFGFHTLPSRHAADLGVEGLLAPVRDRIEDLVVEMTNRRDGPRAVGGDSFRDITNAVDAHRQTLAALNATVQAMDADLGAVETRVDEAFAWPAIAEAYHAVDRGGFVGTCGTADRPPKLRVAIHVRLGDLKANDRGARDAAEALRASLRVAADLEHREAATKGRVHVLVVSDSSAAEIVAALARAPSRRQRPVAVERPARRWSDGVSHFEEAATSGLRPGDLTLTFLGAGNPLVALDCLASANVVLSPCVTPDPLFSLPTNDNTLSLLHNGQRCSNFVVLARYLSFGVFRGVPSAELGPGDVANATAAVAAALAEARDRAWMGS</sequence>
<keyword evidence="3" id="KW-1185">Reference proteome</keyword>
<feature type="signal peptide" evidence="1">
    <location>
        <begin position="1"/>
        <end position="21"/>
    </location>
</feature>
<proteinExistence type="predicted"/>
<dbReference type="EMBL" id="JBBJCI010000201">
    <property type="protein sequence ID" value="KAK7241466.1"/>
    <property type="molecule type" value="Genomic_DNA"/>
</dbReference>
<keyword evidence="1" id="KW-0732">Signal</keyword>
<evidence type="ECO:0000313" key="2">
    <source>
        <dbReference type="EMBL" id="KAK7241466.1"/>
    </source>
</evidence>
<organism evidence="2 3">
    <name type="scientific">Aureococcus anophagefferens</name>
    <name type="common">Harmful bloom alga</name>
    <dbReference type="NCBI Taxonomy" id="44056"/>
    <lineage>
        <taxon>Eukaryota</taxon>
        <taxon>Sar</taxon>
        <taxon>Stramenopiles</taxon>
        <taxon>Ochrophyta</taxon>
        <taxon>Pelagophyceae</taxon>
        <taxon>Pelagomonadales</taxon>
        <taxon>Pelagomonadaceae</taxon>
        <taxon>Aureococcus</taxon>
    </lineage>
</organism>
<comment type="caution">
    <text evidence="2">The sequence shown here is derived from an EMBL/GenBank/DDBJ whole genome shotgun (WGS) entry which is preliminary data.</text>
</comment>
<reference evidence="2 3" key="1">
    <citation type="submission" date="2024-03" db="EMBL/GenBank/DDBJ databases">
        <title>Aureococcus anophagefferens CCMP1851 and Kratosvirus quantuckense: Draft genome of a second virus-susceptible host strain in the model system.</title>
        <authorList>
            <person name="Chase E."/>
            <person name="Truchon A.R."/>
            <person name="Schepens W."/>
            <person name="Wilhelm S.W."/>
        </authorList>
    </citation>
    <scope>NUCLEOTIDE SEQUENCE [LARGE SCALE GENOMIC DNA]</scope>
    <source>
        <strain evidence="2 3">CCMP1851</strain>
    </source>
</reference>
<evidence type="ECO:0000256" key="1">
    <source>
        <dbReference type="SAM" id="SignalP"/>
    </source>
</evidence>
<evidence type="ECO:0000313" key="3">
    <source>
        <dbReference type="Proteomes" id="UP001363151"/>
    </source>
</evidence>
<accession>A0ABR1FZC6</accession>
<feature type="chain" id="PRO_5047285390" evidence="1">
    <location>
        <begin position="22"/>
        <end position="562"/>
    </location>
</feature>
<protein>
    <submittedName>
        <fullName evidence="2">Uncharacterized protein</fullName>
    </submittedName>
</protein>
<name>A0ABR1FZC6_AURAN</name>
<gene>
    <name evidence="2" type="ORF">SO694_00058159</name>
</gene>
<dbReference type="Proteomes" id="UP001363151">
    <property type="component" value="Unassembled WGS sequence"/>
</dbReference>